<evidence type="ECO:0000313" key="4">
    <source>
        <dbReference type="EMBL" id="MBE8719015.1"/>
    </source>
</evidence>
<dbReference type="AlphaFoldDB" id="A0A928V8E3"/>
<keyword evidence="5" id="KW-1185">Reference proteome</keyword>
<protein>
    <submittedName>
        <fullName evidence="4">Molecular chaperone</fullName>
    </submittedName>
</protein>
<dbReference type="SUPFAM" id="SSF53067">
    <property type="entry name" value="Actin-like ATPase domain"/>
    <property type="match status" value="2"/>
</dbReference>
<dbReference type="Pfam" id="PF00012">
    <property type="entry name" value="HSP70"/>
    <property type="match status" value="1"/>
</dbReference>
<dbReference type="PANTHER" id="PTHR19375">
    <property type="entry name" value="HEAT SHOCK PROTEIN 70KDA"/>
    <property type="match status" value="1"/>
</dbReference>
<keyword evidence="2" id="KW-0547">Nucleotide-binding</keyword>
<proteinExistence type="inferred from homology"/>
<organism evidence="4 5">
    <name type="scientific">Cellvibrio polysaccharolyticus</name>
    <dbReference type="NCBI Taxonomy" id="2082724"/>
    <lineage>
        <taxon>Bacteria</taxon>
        <taxon>Pseudomonadati</taxon>
        <taxon>Pseudomonadota</taxon>
        <taxon>Gammaproteobacteria</taxon>
        <taxon>Cellvibrionales</taxon>
        <taxon>Cellvibrionaceae</taxon>
        <taxon>Cellvibrio</taxon>
    </lineage>
</organism>
<name>A0A928V8E3_9GAMM</name>
<comment type="caution">
    <text evidence="4">The sequence shown here is derived from an EMBL/GenBank/DDBJ whole genome shotgun (WGS) entry which is preliminary data.</text>
</comment>
<dbReference type="GO" id="GO:0005524">
    <property type="term" value="F:ATP binding"/>
    <property type="evidence" value="ECO:0007669"/>
    <property type="project" value="UniProtKB-KW"/>
</dbReference>
<dbReference type="InterPro" id="IPR018181">
    <property type="entry name" value="Heat_shock_70_CS"/>
</dbReference>
<dbReference type="PROSITE" id="PS00329">
    <property type="entry name" value="HSP70_2"/>
    <property type="match status" value="1"/>
</dbReference>
<gene>
    <name evidence="4" type="ORF">C4F51_17705</name>
</gene>
<dbReference type="InterPro" id="IPR013126">
    <property type="entry name" value="Hsp_70_fam"/>
</dbReference>
<evidence type="ECO:0000256" key="2">
    <source>
        <dbReference type="ARBA" id="ARBA00022741"/>
    </source>
</evidence>
<dbReference type="EMBL" id="PRDL01000001">
    <property type="protein sequence ID" value="MBE8719015.1"/>
    <property type="molecule type" value="Genomic_DNA"/>
</dbReference>
<sequence length="456" mass="49607">MIAGFDYGTSNCAITAVTADGVTVVPLYAEQTLVPSTLYAYQRSLIMAALAQQLPDDAGKADFLRTRSTLLAKAREDMREYDLDHAAQGLFFGEDAIAQYTAAPDEGYFIKSPKSFLGASGLRQNSIDFFEDVVAAMMLNVRQRAEQFLGQSIRQVMIGRPVNFQGIDTETSNRQAQAILDAAGKRCGFTDIGFLYEPLAAGFDFETRLTEERRVLVVDVGGGTTDCSMVLMGPKRLPNRDRSGDFLGHSGERIGGNDFDIALASRLLMPSFGMSSFLKSGLPMPVSPFVNAMAINDLGAQADFYDQKTALLLDRLLLDTTEPALLNRFVGMRHHRQNFAVVREAEQGKIGLSSQPLYQADLGFIEPDLTIACESEVYARVTEPLCVKIAALVEDAIDQAGSLPDCVYLTGGSARSPLIRAAIQQRVGDSLPLIDGDYFGSVAKGLGIYADRYFTS</sequence>
<dbReference type="Gene3D" id="3.30.420.40">
    <property type="match status" value="2"/>
</dbReference>
<dbReference type="RefSeq" id="WP_193912048.1">
    <property type="nucleotide sequence ID" value="NZ_PRDL01000001.1"/>
</dbReference>
<reference evidence="4" key="1">
    <citation type="submission" date="2018-07" db="EMBL/GenBank/DDBJ databases">
        <title>Genome assembly of strain Ka43.</title>
        <authorList>
            <person name="Kukolya J."/>
            <person name="Nagy I."/>
            <person name="Horvath B."/>
            <person name="Toth A."/>
        </authorList>
    </citation>
    <scope>NUCLEOTIDE SEQUENCE</scope>
    <source>
        <strain evidence="4">KB43</strain>
    </source>
</reference>
<evidence type="ECO:0000256" key="1">
    <source>
        <dbReference type="ARBA" id="ARBA00007381"/>
    </source>
</evidence>
<comment type="similarity">
    <text evidence="1">Belongs to the heat shock protein 70 family.</text>
</comment>
<keyword evidence="3" id="KW-0067">ATP-binding</keyword>
<evidence type="ECO:0000256" key="3">
    <source>
        <dbReference type="ARBA" id="ARBA00022840"/>
    </source>
</evidence>
<evidence type="ECO:0000313" key="5">
    <source>
        <dbReference type="Proteomes" id="UP000652567"/>
    </source>
</evidence>
<dbReference type="GO" id="GO:0140662">
    <property type="term" value="F:ATP-dependent protein folding chaperone"/>
    <property type="evidence" value="ECO:0007669"/>
    <property type="project" value="InterPro"/>
</dbReference>
<dbReference type="NCBIfam" id="NF008673">
    <property type="entry name" value="PRK11678.1"/>
    <property type="match status" value="1"/>
</dbReference>
<dbReference type="Proteomes" id="UP000652567">
    <property type="component" value="Unassembled WGS sequence"/>
</dbReference>
<dbReference type="InterPro" id="IPR043129">
    <property type="entry name" value="ATPase_NBD"/>
</dbReference>
<accession>A0A928V8E3</accession>